<evidence type="ECO:0000256" key="6">
    <source>
        <dbReference type="RuleBase" id="RU004057"/>
    </source>
</evidence>
<evidence type="ECO:0000256" key="4">
    <source>
        <dbReference type="ARBA" id="ARBA00022989"/>
    </source>
</evidence>
<feature type="transmembrane region" description="Helical" evidence="8">
    <location>
        <begin position="20"/>
        <end position="41"/>
    </location>
</feature>
<dbReference type="InterPro" id="IPR002898">
    <property type="entry name" value="MotA_ExbB_proton_chnl"/>
</dbReference>
<accession>A0A0K2GJY1</accession>
<evidence type="ECO:0000313" key="10">
    <source>
        <dbReference type="EMBL" id="ALA61164.1"/>
    </source>
</evidence>
<keyword evidence="6" id="KW-0653">Protein transport</keyword>
<sequence>MDMSSGGVAFALSHATLEGKITISVLLLFSLVSWTVIINKFRQLAKAKKRNGVFLSYYSKAKSPLVIFNKGPIKQLQGSPMYDLYYGGCEELKAQQEKYGTDKVPHHGMSAVRIALERVLGESAVGLESGMIILATAISGGPFIGLLGTVWGVMDTFSGIGRAQQATLTTMAPGVASALIATVAGLMVAIPSLFCYNFLVTKIKALTMEMDNFAAHIETVFMTEYLRPKDQFEAAEQELEEMRPRSSASEEGDTMGAAAH</sequence>
<evidence type="ECO:0000259" key="9">
    <source>
        <dbReference type="Pfam" id="PF01618"/>
    </source>
</evidence>
<dbReference type="GO" id="GO:0017038">
    <property type="term" value="P:protein import"/>
    <property type="evidence" value="ECO:0007669"/>
    <property type="project" value="TreeGrafter"/>
</dbReference>
<name>A0A0K2GJY1_NITMO</name>
<protein>
    <submittedName>
        <fullName evidence="10">MotA/TolQ/ExbB proton channel</fullName>
    </submittedName>
</protein>
<dbReference type="EMBL" id="CP011801">
    <property type="protein sequence ID" value="ALA61164.1"/>
    <property type="molecule type" value="Genomic_DNA"/>
</dbReference>
<dbReference type="RefSeq" id="WP_053381864.1">
    <property type="nucleotide sequence ID" value="NZ_CP011801.1"/>
</dbReference>
<dbReference type="AlphaFoldDB" id="A0A0K2GJY1"/>
<feature type="transmembrane region" description="Helical" evidence="8">
    <location>
        <begin position="174"/>
        <end position="200"/>
    </location>
</feature>
<keyword evidence="4 8" id="KW-1133">Transmembrane helix</keyword>
<evidence type="ECO:0000256" key="2">
    <source>
        <dbReference type="ARBA" id="ARBA00022475"/>
    </source>
</evidence>
<evidence type="ECO:0000313" key="11">
    <source>
        <dbReference type="Proteomes" id="UP000069205"/>
    </source>
</evidence>
<proteinExistence type="inferred from homology"/>
<keyword evidence="5 8" id="KW-0472">Membrane</keyword>
<comment type="similarity">
    <text evidence="6">Belongs to the exbB/tolQ family.</text>
</comment>
<feature type="domain" description="MotA/TolQ/ExbB proton channel" evidence="9">
    <location>
        <begin position="104"/>
        <end position="211"/>
    </location>
</feature>
<feature type="transmembrane region" description="Helical" evidence="8">
    <location>
        <begin position="132"/>
        <end position="154"/>
    </location>
</feature>
<evidence type="ECO:0000256" key="3">
    <source>
        <dbReference type="ARBA" id="ARBA00022692"/>
    </source>
</evidence>
<evidence type="ECO:0000256" key="8">
    <source>
        <dbReference type="SAM" id="Phobius"/>
    </source>
</evidence>
<dbReference type="Proteomes" id="UP000069205">
    <property type="component" value="Chromosome"/>
</dbReference>
<keyword evidence="11" id="KW-1185">Reference proteome</keyword>
<dbReference type="KEGG" id="nmv:NITMOv2_4796"/>
<dbReference type="InterPro" id="IPR050790">
    <property type="entry name" value="ExbB/TolQ_transport"/>
</dbReference>
<keyword evidence="6" id="KW-0813">Transport</keyword>
<dbReference type="Pfam" id="PF01618">
    <property type="entry name" value="MotA_ExbB"/>
    <property type="match status" value="1"/>
</dbReference>
<keyword evidence="2" id="KW-1003">Cell membrane</keyword>
<dbReference type="PANTHER" id="PTHR30625">
    <property type="entry name" value="PROTEIN TOLQ"/>
    <property type="match status" value="1"/>
</dbReference>
<organism evidence="10 11">
    <name type="scientific">Nitrospira moscoviensis</name>
    <dbReference type="NCBI Taxonomy" id="42253"/>
    <lineage>
        <taxon>Bacteria</taxon>
        <taxon>Pseudomonadati</taxon>
        <taxon>Nitrospirota</taxon>
        <taxon>Nitrospiria</taxon>
        <taxon>Nitrospirales</taxon>
        <taxon>Nitrospiraceae</taxon>
        <taxon>Nitrospira</taxon>
    </lineage>
</organism>
<dbReference type="PATRIC" id="fig|42253.5.peg.4730"/>
<dbReference type="GO" id="GO:0005886">
    <property type="term" value="C:plasma membrane"/>
    <property type="evidence" value="ECO:0007669"/>
    <property type="project" value="UniProtKB-SubCell"/>
</dbReference>
<evidence type="ECO:0000256" key="7">
    <source>
        <dbReference type="SAM" id="MobiDB-lite"/>
    </source>
</evidence>
<gene>
    <name evidence="10" type="ORF">NITMOv2_4796</name>
</gene>
<evidence type="ECO:0000256" key="5">
    <source>
        <dbReference type="ARBA" id="ARBA00023136"/>
    </source>
</evidence>
<comment type="subcellular location">
    <subcellularLocation>
        <location evidence="1">Cell membrane</location>
        <topology evidence="1">Multi-pass membrane protein</topology>
    </subcellularLocation>
    <subcellularLocation>
        <location evidence="6">Membrane</location>
        <topology evidence="6">Multi-pass membrane protein</topology>
    </subcellularLocation>
</comment>
<evidence type="ECO:0000256" key="1">
    <source>
        <dbReference type="ARBA" id="ARBA00004651"/>
    </source>
</evidence>
<dbReference type="PANTHER" id="PTHR30625:SF3">
    <property type="entry name" value="TOL-PAL SYSTEM PROTEIN TOLQ"/>
    <property type="match status" value="1"/>
</dbReference>
<feature type="region of interest" description="Disordered" evidence="7">
    <location>
        <begin position="236"/>
        <end position="260"/>
    </location>
</feature>
<reference evidence="10 11" key="1">
    <citation type="journal article" date="2015" name="Proc. Natl. Acad. Sci. U.S.A.">
        <title>Expanded metabolic versatility of ubiquitous nitrite-oxidizing bacteria from the genus Nitrospira.</title>
        <authorList>
            <person name="Koch H."/>
            <person name="Lucker S."/>
            <person name="Albertsen M."/>
            <person name="Kitzinger K."/>
            <person name="Herbold C."/>
            <person name="Spieck E."/>
            <person name="Nielsen P.H."/>
            <person name="Wagner M."/>
            <person name="Daims H."/>
        </authorList>
    </citation>
    <scope>NUCLEOTIDE SEQUENCE [LARGE SCALE GENOMIC DNA]</scope>
    <source>
        <strain evidence="10 11">NSP M-1</strain>
    </source>
</reference>
<dbReference type="OrthoDB" id="9805133at2"/>
<dbReference type="STRING" id="42253.NITMOv2_4796"/>
<keyword evidence="3 8" id="KW-0812">Transmembrane</keyword>